<dbReference type="Proteomes" id="UP000059188">
    <property type="component" value="Unassembled WGS sequence"/>
</dbReference>
<dbReference type="InterPro" id="IPR011009">
    <property type="entry name" value="Kinase-like_dom_sf"/>
</dbReference>
<gene>
    <name evidence="7" type="ORF">RSOLAG1IB_08556</name>
</gene>
<keyword evidence="8" id="KW-1185">Reference proteome</keyword>
<dbReference type="GO" id="GO:0004674">
    <property type="term" value="F:protein serine/threonine kinase activity"/>
    <property type="evidence" value="ECO:0007669"/>
    <property type="project" value="TreeGrafter"/>
</dbReference>
<evidence type="ECO:0000256" key="2">
    <source>
        <dbReference type="ARBA" id="ARBA00022741"/>
    </source>
</evidence>
<dbReference type="GO" id="GO:0005524">
    <property type="term" value="F:ATP binding"/>
    <property type="evidence" value="ECO:0007669"/>
    <property type="project" value="UniProtKB-KW"/>
</dbReference>
<dbReference type="EMBL" id="LN679129">
    <property type="protein sequence ID" value="CEL58449.1"/>
    <property type="molecule type" value="Genomic_DNA"/>
</dbReference>
<dbReference type="PANTHER" id="PTHR44329">
    <property type="entry name" value="SERINE/THREONINE-PROTEIN KINASE TNNI3K-RELATED"/>
    <property type="match status" value="1"/>
</dbReference>
<protein>
    <submittedName>
        <fullName evidence="7">Putative serine/threonine-protein kinase roco7</fullName>
    </submittedName>
</protein>
<dbReference type="STRING" id="1108050.A0A0B7FNE0"/>
<dbReference type="OrthoDB" id="5966500at2759"/>
<dbReference type="PROSITE" id="PS50011">
    <property type="entry name" value="PROTEIN_KINASE_DOM"/>
    <property type="match status" value="1"/>
</dbReference>
<dbReference type="Pfam" id="PF07714">
    <property type="entry name" value="PK_Tyr_Ser-Thr"/>
    <property type="match status" value="1"/>
</dbReference>
<reference evidence="7 8" key="1">
    <citation type="submission" date="2014-11" db="EMBL/GenBank/DDBJ databases">
        <authorList>
            <person name="Wibberg Daniel"/>
        </authorList>
    </citation>
    <scope>NUCLEOTIDE SEQUENCE [LARGE SCALE GENOMIC DNA]</scope>
    <source>
        <strain evidence="7">Rhizoctonia solani AG1-IB 7/3/14</strain>
    </source>
</reference>
<evidence type="ECO:0000256" key="3">
    <source>
        <dbReference type="ARBA" id="ARBA00022777"/>
    </source>
</evidence>
<name>A0A0B7FNE0_THACB</name>
<sequence length="564" mass="64120">MSRFFSSLFASKPKSKAERYGLKGGVRVVDTPHPVPSVNAAPSEPEHPEDQILFEGDGHDSIPIRDSDDELGPVPPVPAEVAGAIVDSAIYLDIIPGVQEMRTMIKQVLEHIQGDDKIKAETKILESDCEFLFDRVQSLKSTSPELNDEVMRMRKELKNTLGHLSHYGTTPAVRARSGLTVLKRIERCHVAIERIRKKLQLIQGAETLNMQQQILDVQQQMLVQQTRAPTSSLEREIQASEEELQRIMRQQTGKKVPREIILSEQVVYRRNTSHSDGKRFNVYRGELVNGEKVAIKISTHTPGLHDDQGRNFGRRILRHAATWQSFNSKYILPFLGMGVEITKAEEPRLRDYFRVYFVSPWIPDGDAVKFIRNAQEEGLHVDVAKIVHDVALALKYLHELDEPCVHGSLRGENVLIKMDGGIEQGCINGFALTKRQIRDQPPAEFTGEDGVCRWKAPEIIDCPSGDPQMNPSSDIWSWAMTALQLYSGLEPFHQHVKDHRICTDITMGRIPKRQDYPDFNKYAPVPDKTWELLEKCWNMEPEERPTIQDVLEKLDEIKAEANHD</sequence>
<evidence type="ECO:0000256" key="1">
    <source>
        <dbReference type="ARBA" id="ARBA00022679"/>
    </source>
</evidence>
<dbReference type="Gene3D" id="1.10.510.10">
    <property type="entry name" value="Transferase(Phosphotransferase) domain 1"/>
    <property type="match status" value="1"/>
</dbReference>
<evidence type="ECO:0000256" key="4">
    <source>
        <dbReference type="ARBA" id="ARBA00022840"/>
    </source>
</evidence>
<feature type="domain" description="Protein kinase" evidence="6">
    <location>
        <begin position="268"/>
        <end position="564"/>
    </location>
</feature>
<keyword evidence="4" id="KW-0067">ATP-binding</keyword>
<accession>A0A0B7FNE0</accession>
<evidence type="ECO:0000313" key="7">
    <source>
        <dbReference type="EMBL" id="CEL58449.1"/>
    </source>
</evidence>
<feature type="region of interest" description="Disordered" evidence="5">
    <location>
        <begin position="31"/>
        <end position="50"/>
    </location>
</feature>
<keyword evidence="3 7" id="KW-0418">Kinase</keyword>
<dbReference type="SUPFAM" id="SSF56112">
    <property type="entry name" value="Protein kinase-like (PK-like)"/>
    <property type="match status" value="1"/>
</dbReference>
<evidence type="ECO:0000256" key="5">
    <source>
        <dbReference type="SAM" id="MobiDB-lite"/>
    </source>
</evidence>
<dbReference type="InterPro" id="IPR000719">
    <property type="entry name" value="Prot_kinase_dom"/>
</dbReference>
<dbReference type="PANTHER" id="PTHR44329:SF288">
    <property type="entry name" value="MITOGEN-ACTIVATED PROTEIN KINASE KINASE KINASE 20"/>
    <property type="match status" value="1"/>
</dbReference>
<proteinExistence type="predicted"/>
<keyword evidence="2" id="KW-0547">Nucleotide-binding</keyword>
<dbReference type="InterPro" id="IPR001245">
    <property type="entry name" value="Ser-Thr/Tyr_kinase_cat_dom"/>
</dbReference>
<dbReference type="AlphaFoldDB" id="A0A0B7FNE0"/>
<dbReference type="InterPro" id="IPR051681">
    <property type="entry name" value="Ser/Thr_Kinases-Pseudokinases"/>
</dbReference>
<keyword evidence="1" id="KW-0808">Transferase</keyword>
<organism evidence="7 8">
    <name type="scientific">Thanatephorus cucumeris (strain AG1-IB / isolate 7/3/14)</name>
    <name type="common">Lettuce bottom rot fungus</name>
    <name type="synonym">Rhizoctonia solani</name>
    <dbReference type="NCBI Taxonomy" id="1108050"/>
    <lineage>
        <taxon>Eukaryota</taxon>
        <taxon>Fungi</taxon>
        <taxon>Dikarya</taxon>
        <taxon>Basidiomycota</taxon>
        <taxon>Agaricomycotina</taxon>
        <taxon>Agaricomycetes</taxon>
        <taxon>Cantharellales</taxon>
        <taxon>Ceratobasidiaceae</taxon>
        <taxon>Rhizoctonia</taxon>
        <taxon>Rhizoctonia solani AG-1</taxon>
    </lineage>
</organism>
<evidence type="ECO:0000313" key="8">
    <source>
        <dbReference type="Proteomes" id="UP000059188"/>
    </source>
</evidence>
<evidence type="ECO:0000259" key="6">
    <source>
        <dbReference type="PROSITE" id="PS50011"/>
    </source>
</evidence>